<dbReference type="SUPFAM" id="SSF56655">
    <property type="entry name" value="Carbohydrate phosphatase"/>
    <property type="match status" value="1"/>
</dbReference>
<comment type="cofactor">
    <cofactor evidence="2">
        <name>Mg(2+)</name>
        <dbReference type="ChEBI" id="CHEBI:18420"/>
    </cofactor>
</comment>
<evidence type="ECO:0000256" key="2">
    <source>
        <dbReference type="PIRSR" id="PIRSR600760-2"/>
    </source>
</evidence>
<dbReference type="Gene3D" id="3.30.540.10">
    <property type="entry name" value="Fructose-1,6-Bisphosphatase, subunit A, domain 1"/>
    <property type="match status" value="1"/>
</dbReference>
<feature type="binding site" evidence="2">
    <location>
        <position position="93"/>
    </location>
    <ligand>
        <name>Mg(2+)</name>
        <dbReference type="ChEBI" id="CHEBI:18420"/>
        <label>2</label>
    </ligand>
</feature>
<accession>A0A5J6MLV2</accession>
<dbReference type="KEGG" id="htq:FRZ44_25060"/>
<reference evidence="3 4" key="1">
    <citation type="submission" date="2019-08" db="EMBL/GenBank/DDBJ databases">
        <title>Hyperibacter terrae gen. nov., sp. nov. and Hyperibacter viscosus sp. nov., two new members in the family Rhodospirillaceae isolated from the rhizosphere of Hypericum perforatum.</title>
        <authorList>
            <person name="Noviana Z."/>
        </authorList>
    </citation>
    <scope>NUCLEOTIDE SEQUENCE [LARGE SCALE GENOMIC DNA]</scope>
    <source>
        <strain evidence="3 4">R5913</strain>
    </source>
</reference>
<feature type="binding site" evidence="2">
    <location>
        <position position="221"/>
    </location>
    <ligand>
        <name>Mg(2+)</name>
        <dbReference type="ChEBI" id="CHEBI:18420"/>
        <label>1</label>
        <note>catalytic</note>
    </ligand>
</feature>
<keyword evidence="2" id="KW-0479">Metal-binding</keyword>
<dbReference type="Pfam" id="PF00459">
    <property type="entry name" value="Inositol_P"/>
    <property type="match status" value="1"/>
</dbReference>
<dbReference type="OrthoDB" id="9785695at2"/>
<name>A0A5J6MLV2_9PROT</name>
<dbReference type="GO" id="GO:0007165">
    <property type="term" value="P:signal transduction"/>
    <property type="evidence" value="ECO:0007669"/>
    <property type="project" value="TreeGrafter"/>
</dbReference>
<dbReference type="Proteomes" id="UP000326202">
    <property type="component" value="Chromosome"/>
</dbReference>
<dbReference type="Gene3D" id="3.40.190.80">
    <property type="match status" value="1"/>
</dbReference>
<dbReference type="PANTHER" id="PTHR20854">
    <property type="entry name" value="INOSITOL MONOPHOSPHATASE"/>
    <property type="match status" value="1"/>
</dbReference>
<keyword evidence="4" id="KW-1185">Reference proteome</keyword>
<evidence type="ECO:0000313" key="4">
    <source>
        <dbReference type="Proteomes" id="UP000326202"/>
    </source>
</evidence>
<comment type="similarity">
    <text evidence="1">Belongs to the inositol monophosphatase superfamily.</text>
</comment>
<feature type="binding site" evidence="2">
    <location>
        <position position="94"/>
    </location>
    <ligand>
        <name>Mg(2+)</name>
        <dbReference type="ChEBI" id="CHEBI:18420"/>
        <label>1</label>
        <note>catalytic</note>
    </ligand>
</feature>
<keyword evidence="2" id="KW-0460">Magnesium</keyword>
<dbReference type="PRINTS" id="PR00377">
    <property type="entry name" value="IMPHPHTASES"/>
</dbReference>
<organism evidence="3 4">
    <name type="scientific">Hypericibacter terrae</name>
    <dbReference type="NCBI Taxonomy" id="2602015"/>
    <lineage>
        <taxon>Bacteria</taxon>
        <taxon>Pseudomonadati</taxon>
        <taxon>Pseudomonadota</taxon>
        <taxon>Alphaproteobacteria</taxon>
        <taxon>Rhodospirillales</taxon>
        <taxon>Dongiaceae</taxon>
        <taxon>Hypericibacter</taxon>
    </lineage>
</organism>
<feature type="binding site" evidence="2">
    <location>
        <position position="68"/>
    </location>
    <ligand>
        <name>Mg(2+)</name>
        <dbReference type="ChEBI" id="CHEBI:18420"/>
        <label>1</label>
        <note>catalytic</note>
    </ligand>
</feature>
<dbReference type="RefSeq" id="WP_151177488.1">
    <property type="nucleotide sequence ID" value="NZ_CP042906.1"/>
</dbReference>
<dbReference type="AlphaFoldDB" id="A0A5J6MLV2"/>
<evidence type="ECO:0000256" key="1">
    <source>
        <dbReference type="ARBA" id="ARBA00009759"/>
    </source>
</evidence>
<sequence length="274" mass="29333">MKLDIDKVSVLIAQAAAEEVMPRFTKLSSADVREKGPGDLVTVADEAMERRLTPILAALMPEALVVGEEAAAADPGLLEQLAAARSAWVIDPIDGTSNFAEGRPLFGVMVALLDRGEPVAAWIHDPVAQSTATAAKGEGAWLDGHGTGRRLAVAAPPADPGDLRGTLNAGFFGDPALGRRVQSRRDRVRPVKSLRAAAHEYLRLAKGEADFTLFTKLMPWDHAPGVLIHREAGGTGRYLDRSPYRAALTQAVGLLMAPDETSWVALHRLLLEDE</sequence>
<feature type="binding site" evidence="2">
    <location>
        <position position="91"/>
    </location>
    <ligand>
        <name>Mg(2+)</name>
        <dbReference type="ChEBI" id="CHEBI:18420"/>
        <label>1</label>
        <note>catalytic</note>
    </ligand>
</feature>
<evidence type="ECO:0000313" key="3">
    <source>
        <dbReference type="EMBL" id="QEX17210.1"/>
    </source>
</evidence>
<gene>
    <name evidence="3" type="ORF">FRZ44_25060</name>
</gene>
<dbReference type="PANTHER" id="PTHR20854:SF4">
    <property type="entry name" value="INOSITOL-1-MONOPHOSPHATASE-RELATED"/>
    <property type="match status" value="1"/>
</dbReference>
<dbReference type="GO" id="GO:0006020">
    <property type="term" value="P:inositol metabolic process"/>
    <property type="evidence" value="ECO:0007669"/>
    <property type="project" value="TreeGrafter"/>
</dbReference>
<dbReference type="GO" id="GO:0008934">
    <property type="term" value="F:inositol monophosphate 1-phosphatase activity"/>
    <property type="evidence" value="ECO:0007669"/>
    <property type="project" value="TreeGrafter"/>
</dbReference>
<proteinExistence type="inferred from homology"/>
<dbReference type="GO" id="GO:0046872">
    <property type="term" value="F:metal ion binding"/>
    <property type="evidence" value="ECO:0007669"/>
    <property type="project" value="UniProtKB-KW"/>
</dbReference>
<dbReference type="InterPro" id="IPR000760">
    <property type="entry name" value="Inositol_monophosphatase-like"/>
</dbReference>
<dbReference type="EMBL" id="CP042906">
    <property type="protein sequence ID" value="QEX17210.1"/>
    <property type="molecule type" value="Genomic_DNA"/>
</dbReference>
<protein>
    <submittedName>
        <fullName evidence="3">Inositol monophosphatase</fullName>
    </submittedName>
</protein>